<proteinExistence type="predicted"/>
<comment type="caution">
    <text evidence="2">The sequence shown here is derived from an EMBL/GenBank/DDBJ whole genome shotgun (WGS) entry which is preliminary data.</text>
</comment>
<gene>
    <name evidence="2" type="ORF">FC82_GL000653</name>
</gene>
<accession>A0A0R2BC08</accession>
<sequence length="252" mass="28010">MIFIVALTVFGGIGTAQNVASGASKAAKVISTKNLKNSKVHLSKGYIYSTSKLTKVSHNGQNYTHTTFTRYSQITVKKSNGKQAVYQYIRAGKVKGWVWHSYLKSGAAPSSTYKVTAANLKTFQKAFLSYMNKERAQRGLYAYKEEPDLDKVAAVRAQQLTVTFNHVNALGQTPFEVGKSMGVDFYAENIFDDFTGRSSWNAVAKEEVHTYIYDDADSNWGHRDTMLSKDYKALGNGIAIKDGRLYTAQDYA</sequence>
<feature type="domain" description="SCP" evidence="1">
    <location>
        <begin position="128"/>
        <end position="250"/>
    </location>
</feature>
<dbReference type="EMBL" id="AYYR01000097">
    <property type="protein sequence ID" value="KRM74107.1"/>
    <property type="molecule type" value="Genomic_DNA"/>
</dbReference>
<name>A0A0R2BC08_SECCO</name>
<dbReference type="InterPro" id="IPR014044">
    <property type="entry name" value="CAP_dom"/>
</dbReference>
<dbReference type="PATRIC" id="fig|1423733.4.peg.676"/>
<protein>
    <recommendedName>
        <fullName evidence="1">SCP domain-containing protein</fullName>
    </recommendedName>
</protein>
<organism evidence="2 3">
    <name type="scientific">Secundilactobacillus collinoides DSM 20515 = JCM 1123</name>
    <dbReference type="NCBI Taxonomy" id="1423733"/>
    <lineage>
        <taxon>Bacteria</taxon>
        <taxon>Bacillati</taxon>
        <taxon>Bacillota</taxon>
        <taxon>Bacilli</taxon>
        <taxon>Lactobacillales</taxon>
        <taxon>Lactobacillaceae</taxon>
        <taxon>Secundilactobacillus</taxon>
    </lineage>
</organism>
<dbReference type="AlphaFoldDB" id="A0A0R2BC08"/>
<reference evidence="2 3" key="1">
    <citation type="journal article" date="2015" name="Genome Announc.">
        <title>Expanding the biotechnology potential of lactobacilli through comparative genomics of 213 strains and associated genera.</title>
        <authorList>
            <person name="Sun Z."/>
            <person name="Harris H.M."/>
            <person name="McCann A."/>
            <person name="Guo C."/>
            <person name="Argimon S."/>
            <person name="Zhang W."/>
            <person name="Yang X."/>
            <person name="Jeffery I.B."/>
            <person name="Cooney J.C."/>
            <person name="Kagawa T.F."/>
            <person name="Liu W."/>
            <person name="Song Y."/>
            <person name="Salvetti E."/>
            <person name="Wrobel A."/>
            <person name="Rasinkangas P."/>
            <person name="Parkhill J."/>
            <person name="Rea M.C."/>
            <person name="O'Sullivan O."/>
            <person name="Ritari J."/>
            <person name="Douillard F.P."/>
            <person name="Paul Ross R."/>
            <person name="Yang R."/>
            <person name="Briner A.E."/>
            <person name="Felis G.E."/>
            <person name="de Vos W.M."/>
            <person name="Barrangou R."/>
            <person name="Klaenhammer T.R."/>
            <person name="Caufield P.W."/>
            <person name="Cui Y."/>
            <person name="Zhang H."/>
            <person name="O'Toole P.W."/>
        </authorList>
    </citation>
    <scope>NUCLEOTIDE SEQUENCE [LARGE SCALE GENOMIC DNA]</scope>
    <source>
        <strain evidence="2 3">DSM 20515</strain>
    </source>
</reference>
<evidence type="ECO:0000313" key="2">
    <source>
        <dbReference type="EMBL" id="KRM74107.1"/>
    </source>
</evidence>
<dbReference type="Proteomes" id="UP000051845">
    <property type="component" value="Unassembled WGS sequence"/>
</dbReference>
<dbReference type="InterPro" id="IPR035940">
    <property type="entry name" value="CAP_sf"/>
</dbReference>
<dbReference type="Pfam" id="PF00188">
    <property type="entry name" value="CAP"/>
    <property type="match status" value="1"/>
</dbReference>
<evidence type="ECO:0000313" key="3">
    <source>
        <dbReference type="Proteomes" id="UP000051845"/>
    </source>
</evidence>
<dbReference type="Gene3D" id="3.40.33.10">
    <property type="entry name" value="CAP"/>
    <property type="match status" value="1"/>
</dbReference>
<evidence type="ECO:0000259" key="1">
    <source>
        <dbReference type="Pfam" id="PF00188"/>
    </source>
</evidence>
<dbReference type="SUPFAM" id="SSF55797">
    <property type="entry name" value="PR-1-like"/>
    <property type="match status" value="1"/>
</dbReference>